<dbReference type="WBParaSite" id="maker-uti_cns_0001857-snap-gene-0.10-mRNA-1">
    <property type="protein sequence ID" value="maker-uti_cns_0001857-snap-gene-0.10-mRNA-1"/>
    <property type="gene ID" value="maker-uti_cns_0001857-snap-gene-0.10"/>
</dbReference>
<dbReference type="Proteomes" id="UP000095280">
    <property type="component" value="Unplaced"/>
</dbReference>
<sequence>MDMSKLVGSLQIERGLTATFLASNGTDMVFYQRIKNQRVISDAALEGMSIWPPIEYFYYSNTSSGYTVPIRPLYTKADMAANLAWFRRRVDTIAYEMQTIDSPDFYTPFINMLMDWGDSTAIFPPGSKLWTQMLAFSAILRVTEAIGLQRALGSSWFINCHLPPELF</sequence>
<proteinExistence type="predicted"/>
<dbReference type="InterPro" id="IPR013587">
    <property type="entry name" value="Nitrate/nitrite_sensing"/>
</dbReference>
<dbReference type="Pfam" id="PF08376">
    <property type="entry name" value="NIT"/>
    <property type="match status" value="1"/>
</dbReference>
<reference evidence="3" key="1">
    <citation type="submission" date="2016-11" db="UniProtKB">
        <authorList>
            <consortium name="WormBaseParasite"/>
        </authorList>
    </citation>
    <scope>IDENTIFICATION</scope>
</reference>
<protein>
    <submittedName>
        <fullName evidence="3">NIT domain-containing protein</fullName>
    </submittedName>
</protein>
<name>A0A1I8GG53_9PLAT</name>
<organism evidence="2 3">
    <name type="scientific">Macrostomum lignano</name>
    <dbReference type="NCBI Taxonomy" id="282301"/>
    <lineage>
        <taxon>Eukaryota</taxon>
        <taxon>Metazoa</taxon>
        <taxon>Spiralia</taxon>
        <taxon>Lophotrochozoa</taxon>
        <taxon>Platyhelminthes</taxon>
        <taxon>Rhabditophora</taxon>
        <taxon>Macrostomorpha</taxon>
        <taxon>Macrostomida</taxon>
        <taxon>Macrostomidae</taxon>
        <taxon>Macrostomum</taxon>
    </lineage>
</organism>
<evidence type="ECO:0000259" key="1">
    <source>
        <dbReference type="Pfam" id="PF08376"/>
    </source>
</evidence>
<keyword evidence="2" id="KW-1185">Reference proteome</keyword>
<evidence type="ECO:0000313" key="3">
    <source>
        <dbReference type="WBParaSite" id="maker-uti_cns_0001857-snap-gene-0.10-mRNA-1"/>
    </source>
</evidence>
<accession>A0A1I8GG53</accession>
<evidence type="ECO:0000313" key="2">
    <source>
        <dbReference type="Proteomes" id="UP000095280"/>
    </source>
</evidence>
<dbReference type="AlphaFoldDB" id="A0A1I8GG53"/>
<feature type="domain" description="Nitrate/nitrite sensing protein" evidence="1">
    <location>
        <begin position="5"/>
        <end position="159"/>
    </location>
</feature>